<keyword evidence="2" id="KW-1185">Reference proteome</keyword>
<reference evidence="2" key="1">
    <citation type="journal article" date="2023" name="Commun. Biol.">
        <title>Genome analysis of Parmales, the sister group of diatoms, reveals the evolutionary specialization of diatoms from phago-mixotrophs to photoautotrophs.</title>
        <authorList>
            <person name="Ban H."/>
            <person name="Sato S."/>
            <person name="Yoshikawa S."/>
            <person name="Yamada K."/>
            <person name="Nakamura Y."/>
            <person name="Ichinomiya M."/>
            <person name="Sato N."/>
            <person name="Blanc-Mathieu R."/>
            <person name="Endo H."/>
            <person name="Kuwata A."/>
            <person name="Ogata H."/>
        </authorList>
    </citation>
    <scope>NUCLEOTIDE SEQUENCE [LARGE SCALE GENOMIC DNA]</scope>
    <source>
        <strain evidence="2">NIES 3701</strain>
    </source>
</reference>
<dbReference type="Gene3D" id="1.25.10.10">
    <property type="entry name" value="Leucine-rich Repeat Variant"/>
    <property type="match status" value="1"/>
</dbReference>
<gene>
    <name evidence="1" type="ORF">TrST_g9270</name>
</gene>
<evidence type="ECO:0000313" key="2">
    <source>
        <dbReference type="Proteomes" id="UP001165085"/>
    </source>
</evidence>
<protein>
    <submittedName>
        <fullName evidence="1">Uncharacterized protein</fullName>
    </submittedName>
</protein>
<accession>A0A9W7A8K5</accession>
<organism evidence="1 2">
    <name type="scientific">Triparma strigata</name>
    <dbReference type="NCBI Taxonomy" id="1606541"/>
    <lineage>
        <taxon>Eukaryota</taxon>
        <taxon>Sar</taxon>
        <taxon>Stramenopiles</taxon>
        <taxon>Ochrophyta</taxon>
        <taxon>Bolidophyceae</taxon>
        <taxon>Parmales</taxon>
        <taxon>Triparmaceae</taxon>
        <taxon>Triparma</taxon>
    </lineage>
</organism>
<dbReference type="EMBL" id="BRXY01000089">
    <property type="protein sequence ID" value="GMH63879.1"/>
    <property type="molecule type" value="Genomic_DNA"/>
</dbReference>
<name>A0A9W7A8K5_9STRA</name>
<proteinExistence type="predicted"/>
<comment type="caution">
    <text evidence="1">The sequence shown here is derived from an EMBL/GenBank/DDBJ whole genome shotgun (WGS) entry which is preliminary data.</text>
</comment>
<dbReference type="Proteomes" id="UP001165085">
    <property type="component" value="Unassembled WGS sequence"/>
</dbReference>
<dbReference type="AlphaFoldDB" id="A0A9W7A8K5"/>
<sequence length="182" mass="19540">MDDDAIEAAEALAGSEGISQLVAGLDSSVAENNEESAEAILDAILRMSSDIKSPEVLQSLAGHQTTTFAKVLATFLEEVTVIEVLFAVLNKIHMSEDPASSFGSVRENVANVLKAMDTHSEGEETLIEYGCQVINTMALGNEAAAKMLIEEGVEERLSAAKEIITNERNQKYVVQARATLKI</sequence>
<dbReference type="InterPro" id="IPR011989">
    <property type="entry name" value="ARM-like"/>
</dbReference>
<dbReference type="OrthoDB" id="197490at2759"/>
<evidence type="ECO:0000313" key="1">
    <source>
        <dbReference type="EMBL" id="GMH63879.1"/>
    </source>
</evidence>